<keyword evidence="2" id="KW-1185">Reference proteome</keyword>
<dbReference type="AlphaFoldDB" id="A0A0M2STS4"/>
<evidence type="ECO:0000313" key="1">
    <source>
        <dbReference type="EMBL" id="KKK37116.1"/>
    </source>
</evidence>
<comment type="caution">
    <text evidence="1">The sequence shown here is derived from an EMBL/GenBank/DDBJ whole genome shotgun (WGS) entry which is preliminary data.</text>
</comment>
<evidence type="ECO:0000313" key="2">
    <source>
        <dbReference type="Proteomes" id="UP000034166"/>
    </source>
</evidence>
<dbReference type="OrthoDB" id="2356617at2"/>
<reference evidence="1 2" key="1">
    <citation type="submission" date="2015-04" db="EMBL/GenBank/DDBJ databases">
        <title>Taxonomic description and genome sequence of Bacillus campisalis sp. nov., a novel member of the genus Bacillus isolated from solar saltern.</title>
        <authorList>
            <person name="Mathan Kumar R."/>
            <person name="Kaur G."/>
            <person name="Kumar A."/>
            <person name="Singh N.K."/>
            <person name="Kaur N."/>
            <person name="Kumar N."/>
            <person name="Mayilraj S."/>
        </authorList>
    </citation>
    <scope>NUCLEOTIDE SEQUENCE [LARGE SCALE GENOMIC DNA]</scope>
    <source>
        <strain evidence="1 2">SA2-6</strain>
    </source>
</reference>
<dbReference type="RefSeq" id="WP_046524659.1">
    <property type="nucleotide sequence ID" value="NZ_LAYY01000017.1"/>
</dbReference>
<dbReference type="Proteomes" id="UP000034166">
    <property type="component" value="Unassembled WGS sequence"/>
</dbReference>
<proteinExistence type="predicted"/>
<dbReference type="InterPro" id="IPR012347">
    <property type="entry name" value="Ferritin-like"/>
</dbReference>
<name>A0A0M2STS4_9BACI</name>
<gene>
    <name evidence="1" type="ORF">WQ57_15420</name>
</gene>
<protein>
    <recommendedName>
        <fullName evidence="3">Spore coat protein</fullName>
    </recommendedName>
</protein>
<dbReference type="PATRIC" id="fig|1408103.3.peg.3441"/>
<dbReference type="Gene3D" id="1.20.1260.10">
    <property type="match status" value="1"/>
</dbReference>
<dbReference type="EMBL" id="LAYY01000017">
    <property type="protein sequence ID" value="KKK37116.1"/>
    <property type="molecule type" value="Genomic_DNA"/>
</dbReference>
<evidence type="ECO:0008006" key="3">
    <source>
        <dbReference type="Google" id="ProtNLM"/>
    </source>
</evidence>
<organism evidence="1 2">
    <name type="scientific">Mesobacillus campisalis</name>
    <dbReference type="NCBI Taxonomy" id="1408103"/>
    <lineage>
        <taxon>Bacteria</taxon>
        <taxon>Bacillati</taxon>
        <taxon>Bacillota</taxon>
        <taxon>Bacilli</taxon>
        <taxon>Bacillales</taxon>
        <taxon>Bacillaceae</taxon>
        <taxon>Mesobacillus</taxon>
    </lineage>
</organism>
<sequence length="69" mass="7995">MATQYMGYHETLDLHEIMMFKNLCLTKSSSMNALVQDEELGRILSRDIDKTSKQINRLQQFITDRGAQS</sequence>
<accession>A0A0M2STS4</accession>